<comment type="caution">
    <text evidence="2">The sequence shown here is derived from an EMBL/GenBank/DDBJ whole genome shotgun (WGS) entry which is preliminary data.</text>
</comment>
<organism evidence="2 3">
    <name type="scientific">Paenibacillus thalictri</name>
    <dbReference type="NCBI Taxonomy" id="2527873"/>
    <lineage>
        <taxon>Bacteria</taxon>
        <taxon>Bacillati</taxon>
        <taxon>Bacillota</taxon>
        <taxon>Bacilli</taxon>
        <taxon>Bacillales</taxon>
        <taxon>Paenibacillaceae</taxon>
        <taxon>Paenibacillus</taxon>
    </lineage>
</organism>
<dbReference type="OrthoDB" id="2607655at2"/>
<keyword evidence="3" id="KW-1185">Reference proteome</keyword>
<gene>
    <name evidence="2" type="ORF">EYB31_05160</name>
</gene>
<name>A0A4Q9DUI9_9BACL</name>
<feature type="chain" id="PRO_5020293513" evidence="1">
    <location>
        <begin position="29"/>
        <end position="133"/>
    </location>
</feature>
<protein>
    <submittedName>
        <fullName evidence="2">Uncharacterized protein</fullName>
    </submittedName>
</protein>
<evidence type="ECO:0000313" key="2">
    <source>
        <dbReference type="EMBL" id="TBL80619.1"/>
    </source>
</evidence>
<keyword evidence="1" id="KW-0732">Signal</keyword>
<accession>A0A4Q9DUI9</accession>
<dbReference type="Proteomes" id="UP000293142">
    <property type="component" value="Unassembled WGS sequence"/>
</dbReference>
<feature type="signal peptide" evidence="1">
    <location>
        <begin position="1"/>
        <end position="28"/>
    </location>
</feature>
<proteinExistence type="predicted"/>
<dbReference type="EMBL" id="SIRE01000004">
    <property type="protein sequence ID" value="TBL80619.1"/>
    <property type="molecule type" value="Genomic_DNA"/>
</dbReference>
<sequence>MRLSMKKSLSLLLLVFVLALAFAVPAMAASKSYEFYYGGSSTSPYNSHVNGYIVGSADVTGTTVTITLSGDNYGDLQADDGSATFVTASKSFNGSGDSVFTFTNSNPTSDINTLLYVDAGPHSTTYPLTIHWN</sequence>
<dbReference type="AlphaFoldDB" id="A0A4Q9DUI9"/>
<reference evidence="2 3" key="1">
    <citation type="submission" date="2019-02" db="EMBL/GenBank/DDBJ databases">
        <title>Paenibacillus sp. nov., isolated from surface-sterilized tissue of Thalictrum simplex L.</title>
        <authorList>
            <person name="Tuo L."/>
        </authorList>
    </citation>
    <scope>NUCLEOTIDE SEQUENCE [LARGE SCALE GENOMIC DNA]</scope>
    <source>
        <strain evidence="2 3">N2SHLJ1</strain>
    </source>
</reference>
<evidence type="ECO:0000256" key="1">
    <source>
        <dbReference type="SAM" id="SignalP"/>
    </source>
</evidence>
<evidence type="ECO:0000313" key="3">
    <source>
        <dbReference type="Proteomes" id="UP000293142"/>
    </source>
</evidence>
<dbReference type="RefSeq" id="WP_131012220.1">
    <property type="nucleotide sequence ID" value="NZ_SIRE01000004.1"/>
</dbReference>